<dbReference type="InterPro" id="IPR013325">
    <property type="entry name" value="RNA_pol_sigma_r2"/>
</dbReference>
<dbReference type="SUPFAM" id="SSF88946">
    <property type="entry name" value="Sigma2 domain of RNA polymerase sigma factors"/>
    <property type="match status" value="1"/>
</dbReference>
<dbReference type="Pfam" id="PF04542">
    <property type="entry name" value="Sigma70_r2"/>
    <property type="match status" value="1"/>
</dbReference>
<dbReference type="PANTHER" id="PTHR43133">
    <property type="entry name" value="RNA POLYMERASE ECF-TYPE SIGMA FACTO"/>
    <property type="match status" value="1"/>
</dbReference>
<keyword evidence="4" id="KW-0804">Transcription</keyword>
<feature type="domain" description="RNA polymerase sigma-70 region 2" evidence="5">
    <location>
        <begin position="26"/>
        <end position="93"/>
    </location>
</feature>
<dbReference type="AlphaFoldDB" id="A0A8G2BHE4"/>
<organism evidence="7 8">
    <name type="scientific">Thalassobaculum litoreum DSM 18839</name>
    <dbReference type="NCBI Taxonomy" id="1123362"/>
    <lineage>
        <taxon>Bacteria</taxon>
        <taxon>Pseudomonadati</taxon>
        <taxon>Pseudomonadota</taxon>
        <taxon>Alphaproteobacteria</taxon>
        <taxon>Rhodospirillales</taxon>
        <taxon>Thalassobaculaceae</taxon>
        <taxon>Thalassobaculum</taxon>
    </lineage>
</organism>
<reference evidence="7 8" key="1">
    <citation type="submission" date="2016-10" db="EMBL/GenBank/DDBJ databases">
        <authorList>
            <person name="Varghese N."/>
            <person name="Submissions S."/>
        </authorList>
    </citation>
    <scope>NUCLEOTIDE SEQUENCE [LARGE SCALE GENOMIC DNA]</scope>
    <source>
        <strain evidence="7 8">DSM 18839</strain>
    </source>
</reference>
<dbReference type="Gene3D" id="1.10.1740.10">
    <property type="match status" value="1"/>
</dbReference>
<dbReference type="RefSeq" id="WP_093150170.1">
    <property type="nucleotide sequence ID" value="NZ_FNBW01000006.1"/>
</dbReference>
<gene>
    <name evidence="7" type="ORF">SAMN05660686_02128</name>
</gene>
<evidence type="ECO:0000256" key="2">
    <source>
        <dbReference type="ARBA" id="ARBA00023015"/>
    </source>
</evidence>
<dbReference type="GO" id="GO:0016987">
    <property type="term" value="F:sigma factor activity"/>
    <property type="evidence" value="ECO:0007669"/>
    <property type="project" value="UniProtKB-KW"/>
</dbReference>
<comment type="similarity">
    <text evidence="1">Belongs to the sigma-70 factor family. ECF subfamily.</text>
</comment>
<evidence type="ECO:0000256" key="3">
    <source>
        <dbReference type="ARBA" id="ARBA00023082"/>
    </source>
</evidence>
<dbReference type="Pfam" id="PF08281">
    <property type="entry name" value="Sigma70_r4_2"/>
    <property type="match status" value="1"/>
</dbReference>
<evidence type="ECO:0000256" key="1">
    <source>
        <dbReference type="ARBA" id="ARBA00010641"/>
    </source>
</evidence>
<keyword evidence="8" id="KW-1185">Reference proteome</keyword>
<dbReference type="SUPFAM" id="SSF88659">
    <property type="entry name" value="Sigma3 and sigma4 domains of RNA polymerase sigma factors"/>
    <property type="match status" value="1"/>
</dbReference>
<dbReference type="NCBIfam" id="TIGR02937">
    <property type="entry name" value="sigma70-ECF"/>
    <property type="match status" value="1"/>
</dbReference>
<protein>
    <submittedName>
        <fullName evidence="7">RNA polymerase sigma-70 factor, ECF subfamily</fullName>
    </submittedName>
</protein>
<dbReference type="Gene3D" id="1.10.10.10">
    <property type="entry name" value="Winged helix-like DNA-binding domain superfamily/Winged helix DNA-binding domain"/>
    <property type="match status" value="1"/>
</dbReference>
<keyword evidence="3" id="KW-0731">Sigma factor</keyword>
<dbReference type="Proteomes" id="UP000198615">
    <property type="component" value="Unassembled WGS sequence"/>
</dbReference>
<dbReference type="InterPro" id="IPR039425">
    <property type="entry name" value="RNA_pol_sigma-70-like"/>
</dbReference>
<dbReference type="InterPro" id="IPR007627">
    <property type="entry name" value="RNA_pol_sigma70_r2"/>
</dbReference>
<accession>A0A8G2BHE4</accession>
<evidence type="ECO:0000256" key="4">
    <source>
        <dbReference type="ARBA" id="ARBA00023163"/>
    </source>
</evidence>
<evidence type="ECO:0000259" key="6">
    <source>
        <dbReference type="Pfam" id="PF08281"/>
    </source>
</evidence>
<dbReference type="EMBL" id="FNBW01000006">
    <property type="protein sequence ID" value="SDF73712.1"/>
    <property type="molecule type" value="Genomic_DNA"/>
</dbReference>
<dbReference type="GO" id="GO:0003677">
    <property type="term" value="F:DNA binding"/>
    <property type="evidence" value="ECO:0007669"/>
    <property type="project" value="InterPro"/>
</dbReference>
<keyword evidence="2" id="KW-0805">Transcription regulation</keyword>
<dbReference type="InterPro" id="IPR036388">
    <property type="entry name" value="WH-like_DNA-bd_sf"/>
</dbReference>
<dbReference type="OrthoDB" id="9784272at2"/>
<dbReference type="PANTHER" id="PTHR43133:SF62">
    <property type="entry name" value="RNA POLYMERASE SIGMA FACTOR SIGZ"/>
    <property type="match status" value="1"/>
</dbReference>
<dbReference type="GO" id="GO:0006352">
    <property type="term" value="P:DNA-templated transcription initiation"/>
    <property type="evidence" value="ECO:0007669"/>
    <property type="project" value="InterPro"/>
</dbReference>
<feature type="domain" description="RNA polymerase sigma factor 70 region 4 type 2" evidence="6">
    <location>
        <begin position="125"/>
        <end position="176"/>
    </location>
</feature>
<comment type="caution">
    <text evidence="7">The sequence shown here is derived from an EMBL/GenBank/DDBJ whole genome shotgun (WGS) entry which is preliminary data.</text>
</comment>
<evidence type="ECO:0000313" key="8">
    <source>
        <dbReference type="Proteomes" id="UP000198615"/>
    </source>
</evidence>
<dbReference type="InterPro" id="IPR013324">
    <property type="entry name" value="RNA_pol_sigma_r3/r4-like"/>
</dbReference>
<name>A0A8G2BHE4_9PROT</name>
<sequence length="182" mass="20394">MLASSSDISRLLDRVAGGDRQAFADLYEATAPKLYGIILRILRRRDETDEVVQDVYVKIWQRAGDFDPARASPITWMATIARNRALDEVRRARVATVSDDIALERAADPARSALGDLEAGEDRRRLEICLDALEGERGSLVRLAYLDGLSRQDLADRFGQPVGTIKTWLHRSLKQLRDCLTA</sequence>
<dbReference type="InterPro" id="IPR013249">
    <property type="entry name" value="RNA_pol_sigma70_r4_t2"/>
</dbReference>
<proteinExistence type="inferred from homology"/>
<evidence type="ECO:0000313" key="7">
    <source>
        <dbReference type="EMBL" id="SDF73712.1"/>
    </source>
</evidence>
<evidence type="ECO:0000259" key="5">
    <source>
        <dbReference type="Pfam" id="PF04542"/>
    </source>
</evidence>
<dbReference type="InterPro" id="IPR014284">
    <property type="entry name" value="RNA_pol_sigma-70_dom"/>
</dbReference>